<reference evidence="2 3" key="1">
    <citation type="journal article" date="2019" name="Commun. Biol.">
        <title>The bagworm genome reveals a unique fibroin gene that provides high tensile strength.</title>
        <authorList>
            <person name="Kono N."/>
            <person name="Nakamura H."/>
            <person name="Ohtoshi R."/>
            <person name="Tomita M."/>
            <person name="Numata K."/>
            <person name="Arakawa K."/>
        </authorList>
    </citation>
    <scope>NUCLEOTIDE SEQUENCE [LARGE SCALE GENOMIC DNA]</scope>
</reference>
<protein>
    <submittedName>
        <fullName evidence="2">Uncharacterized protein</fullName>
    </submittedName>
</protein>
<dbReference type="OrthoDB" id="7512074at2759"/>
<feature type="region of interest" description="Disordered" evidence="1">
    <location>
        <begin position="103"/>
        <end position="137"/>
    </location>
</feature>
<evidence type="ECO:0000313" key="3">
    <source>
        <dbReference type="Proteomes" id="UP000299102"/>
    </source>
</evidence>
<dbReference type="AlphaFoldDB" id="A0A4C1X5W0"/>
<gene>
    <name evidence="2" type="ORF">EVAR_34545_1</name>
</gene>
<keyword evidence="3" id="KW-1185">Reference proteome</keyword>
<proteinExistence type="predicted"/>
<evidence type="ECO:0000256" key="1">
    <source>
        <dbReference type="SAM" id="MobiDB-lite"/>
    </source>
</evidence>
<dbReference type="Proteomes" id="UP000299102">
    <property type="component" value="Unassembled WGS sequence"/>
</dbReference>
<sequence>MQNLLITQGYAFHTYSFKKEHKIRVVLKVVSKKISVEEVKEDLCSQNFSVQAIRRILNWSRELLDLVSVTGTAVRNELVIRTQTVRPPASYLRKKGHTVNYIGCPRAPKRAPRSQGRATPSTQGRGPNYTNLRESSHHPALKPYQSFTADDLKQLMSIISIIDPNKFAMLEKKIRAAANPAEKLISLIERASIIEAIKNSKF</sequence>
<name>A0A4C1X5W0_EUMVA</name>
<evidence type="ECO:0000313" key="2">
    <source>
        <dbReference type="EMBL" id="GBP58543.1"/>
    </source>
</evidence>
<feature type="compositionally biased region" description="Polar residues" evidence="1">
    <location>
        <begin position="116"/>
        <end position="133"/>
    </location>
</feature>
<organism evidence="2 3">
    <name type="scientific">Eumeta variegata</name>
    <name type="common">Bagworm moth</name>
    <name type="synonym">Eumeta japonica</name>
    <dbReference type="NCBI Taxonomy" id="151549"/>
    <lineage>
        <taxon>Eukaryota</taxon>
        <taxon>Metazoa</taxon>
        <taxon>Ecdysozoa</taxon>
        <taxon>Arthropoda</taxon>
        <taxon>Hexapoda</taxon>
        <taxon>Insecta</taxon>
        <taxon>Pterygota</taxon>
        <taxon>Neoptera</taxon>
        <taxon>Endopterygota</taxon>
        <taxon>Lepidoptera</taxon>
        <taxon>Glossata</taxon>
        <taxon>Ditrysia</taxon>
        <taxon>Tineoidea</taxon>
        <taxon>Psychidae</taxon>
        <taxon>Oiketicinae</taxon>
        <taxon>Eumeta</taxon>
    </lineage>
</organism>
<dbReference type="EMBL" id="BGZK01000738">
    <property type="protein sequence ID" value="GBP58543.1"/>
    <property type="molecule type" value="Genomic_DNA"/>
</dbReference>
<accession>A0A4C1X5W0</accession>
<comment type="caution">
    <text evidence="2">The sequence shown here is derived from an EMBL/GenBank/DDBJ whole genome shotgun (WGS) entry which is preliminary data.</text>
</comment>